<evidence type="ECO:0000313" key="11">
    <source>
        <dbReference type="Proteomes" id="UP000004169"/>
    </source>
</evidence>
<proteinExistence type="predicted"/>
<keyword evidence="11" id="KW-1185">Reference proteome</keyword>
<dbReference type="PANTHER" id="PTHR24221:SF590">
    <property type="entry name" value="COMPONENT LINKED WITH THE ASSEMBLY OF CYTOCHROME' TRANSPORT TRANSMEMBRANE ATP-BINDING PROTEIN ABC TRANSPORTER CYDD-RELATED"/>
    <property type="match status" value="1"/>
</dbReference>
<evidence type="ECO:0000256" key="6">
    <source>
        <dbReference type="ARBA" id="ARBA00023136"/>
    </source>
</evidence>
<dbReference type="InterPro" id="IPR011527">
    <property type="entry name" value="ABC1_TM_dom"/>
</dbReference>
<dbReference type="OrthoDB" id="5288404at2"/>
<evidence type="ECO:0000259" key="8">
    <source>
        <dbReference type="PROSITE" id="PS50893"/>
    </source>
</evidence>
<dbReference type="InterPro" id="IPR039421">
    <property type="entry name" value="Type_1_exporter"/>
</dbReference>
<dbReference type="InterPro" id="IPR003593">
    <property type="entry name" value="AAA+_ATPase"/>
</dbReference>
<dbReference type="InterPro" id="IPR003439">
    <property type="entry name" value="ABC_transporter-like_ATP-bd"/>
</dbReference>
<feature type="transmembrane region" description="Helical" evidence="7">
    <location>
        <begin position="132"/>
        <end position="154"/>
    </location>
</feature>
<evidence type="ECO:0000256" key="5">
    <source>
        <dbReference type="ARBA" id="ARBA00022989"/>
    </source>
</evidence>
<evidence type="ECO:0000313" key="10">
    <source>
        <dbReference type="EMBL" id="CCG40828.1"/>
    </source>
</evidence>
<evidence type="ECO:0000256" key="4">
    <source>
        <dbReference type="ARBA" id="ARBA00022840"/>
    </source>
</evidence>
<keyword evidence="6 7" id="KW-0472">Membrane</keyword>
<dbReference type="eggNOG" id="COG4987">
    <property type="taxonomic scope" value="Bacteria"/>
</dbReference>
<dbReference type="Proteomes" id="UP000004169">
    <property type="component" value="Unassembled WGS sequence"/>
</dbReference>
<dbReference type="SUPFAM" id="SSF52540">
    <property type="entry name" value="P-loop containing nucleoside triphosphate hydrolases"/>
    <property type="match status" value="1"/>
</dbReference>
<dbReference type="GO" id="GO:0034775">
    <property type="term" value="P:glutathione transmembrane transport"/>
    <property type="evidence" value="ECO:0007669"/>
    <property type="project" value="InterPro"/>
</dbReference>
<dbReference type="EMBL" id="CAHP01000014">
    <property type="protein sequence ID" value="CCG40828.1"/>
    <property type="molecule type" value="Genomic_DNA"/>
</dbReference>
<accession>H8FR40</accession>
<dbReference type="SMART" id="SM00382">
    <property type="entry name" value="AAA"/>
    <property type="match status" value="1"/>
</dbReference>
<dbReference type="RefSeq" id="WP_002727414.1">
    <property type="nucleotide sequence ID" value="NZ_CAHP01000014.1"/>
</dbReference>
<protein>
    <submittedName>
        <fullName evidence="10">ABC transporter, CydDC cysteine exporter (CydDC-E) family, permease/ATP-binding protein CydC</fullName>
    </submittedName>
</protein>
<dbReference type="Gene3D" id="3.40.50.300">
    <property type="entry name" value="P-loop containing nucleotide triphosphate hydrolases"/>
    <property type="match status" value="1"/>
</dbReference>
<dbReference type="InterPro" id="IPR017871">
    <property type="entry name" value="ABC_transporter-like_CS"/>
</dbReference>
<keyword evidence="2 7" id="KW-0812">Transmembrane</keyword>
<dbReference type="GO" id="GO:0005886">
    <property type="term" value="C:plasma membrane"/>
    <property type="evidence" value="ECO:0007669"/>
    <property type="project" value="UniProtKB-SubCell"/>
</dbReference>
<evidence type="ECO:0000256" key="7">
    <source>
        <dbReference type="SAM" id="Phobius"/>
    </source>
</evidence>
<dbReference type="NCBIfam" id="TIGR02868">
    <property type="entry name" value="CydC"/>
    <property type="match status" value="1"/>
</dbReference>
<organism evidence="10 11">
    <name type="scientific">Magnetospirillum molischianum DSM 120</name>
    <dbReference type="NCBI Taxonomy" id="1150626"/>
    <lineage>
        <taxon>Bacteria</taxon>
        <taxon>Pseudomonadati</taxon>
        <taxon>Pseudomonadota</taxon>
        <taxon>Alphaproteobacteria</taxon>
        <taxon>Rhodospirillales</taxon>
        <taxon>Rhodospirillaceae</taxon>
        <taxon>Magnetospirillum</taxon>
    </lineage>
</organism>
<feature type="domain" description="ABC transmembrane type-1" evidence="9">
    <location>
        <begin position="23"/>
        <end position="305"/>
    </location>
</feature>
<dbReference type="PROSITE" id="PS50893">
    <property type="entry name" value="ABC_TRANSPORTER_2"/>
    <property type="match status" value="1"/>
</dbReference>
<keyword evidence="3" id="KW-0547">Nucleotide-binding</keyword>
<dbReference type="Gene3D" id="1.20.1560.10">
    <property type="entry name" value="ABC transporter type 1, transmembrane domain"/>
    <property type="match status" value="1"/>
</dbReference>
<dbReference type="GO" id="GO:0045454">
    <property type="term" value="P:cell redox homeostasis"/>
    <property type="evidence" value="ECO:0007669"/>
    <property type="project" value="InterPro"/>
</dbReference>
<reference evidence="10 11" key="1">
    <citation type="journal article" date="2012" name="J. Bacteriol.">
        <title>Draft Genome Sequence of the Purple Photosynthetic Bacterium Phaeospirillum molischianum DSM120, a Particularly Versatile Bacterium.</title>
        <authorList>
            <person name="Duquesne K."/>
            <person name="Prima V."/>
            <person name="Ji B."/>
            <person name="Rouy Z."/>
            <person name="Medigue C."/>
            <person name="Talla E."/>
            <person name="Sturgis J.N."/>
        </authorList>
    </citation>
    <scope>NUCLEOTIDE SEQUENCE [LARGE SCALE GENOMIC DNA]</scope>
    <source>
        <strain evidence="11">DSM120</strain>
    </source>
</reference>
<dbReference type="PROSITE" id="PS50929">
    <property type="entry name" value="ABC_TM1F"/>
    <property type="match status" value="1"/>
</dbReference>
<dbReference type="GO" id="GO:0140359">
    <property type="term" value="F:ABC-type transporter activity"/>
    <property type="evidence" value="ECO:0007669"/>
    <property type="project" value="InterPro"/>
</dbReference>
<comment type="subcellular location">
    <subcellularLocation>
        <location evidence="1">Cell membrane</location>
        <topology evidence="1">Multi-pass membrane protein</topology>
    </subcellularLocation>
</comment>
<dbReference type="InterPro" id="IPR014223">
    <property type="entry name" value="ABC_CydC/D"/>
</dbReference>
<feature type="transmembrane region" description="Helical" evidence="7">
    <location>
        <begin position="249"/>
        <end position="270"/>
    </location>
</feature>
<dbReference type="STRING" id="1150626.PHAMO_210339"/>
<gene>
    <name evidence="10" type="ORF">PHAMO_210339</name>
</gene>
<evidence type="ECO:0000259" key="9">
    <source>
        <dbReference type="PROSITE" id="PS50929"/>
    </source>
</evidence>
<dbReference type="CDD" id="cd03228">
    <property type="entry name" value="ABCC_MRP_Like"/>
    <property type="match status" value="1"/>
</dbReference>
<dbReference type="AlphaFoldDB" id="H8FR40"/>
<comment type="caution">
    <text evidence="10">The sequence shown here is derived from an EMBL/GenBank/DDBJ whole genome shotgun (WGS) entry which is preliminary data.</text>
</comment>
<feature type="transmembrane region" description="Helical" evidence="7">
    <location>
        <begin position="41"/>
        <end position="59"/>
    </location>
</feature>
<keyword evidence="5 7" id="KW-1133">Transmembrane helix</keyword>
<dbReference type="Pfam" id="PF00005">
    <property type="entry name" value="ABC_tran"/>
    <property type="match status" value="1"/>
</dbReference>
<feature type="transmembrane region" description="Helical" evidence="7">
    <location>
        <begin position="282"/>
        <end position="303"/>
    </location>
</feature>
<dbReference type="PANTHER" id="PTHR24221">
    <property type="entry name" value="ATP-BINDING CASSETTE SUB-FAMILY B"/>
    <property type="match status" value="1"/>
</dbReference>
<dbReference type="GO" id="GO:0016887">
    <property type="term" value="F:ATP hydrolysis activity"/>
    <property type="evidence" value="ECO:0007669"/>
    <property type="project" value="InterPro"/>
</dbReference>
<evidence type="ECO:0000256" key="3">
    <source>
        <dbReference type="ARBA" id="ARBA00022741"/>
    </source>
</evidence>
<dbReference type="SUPFAM" id="SSF90123">
    <property type="entry name" value="ABC transporter transmembrane region"/>
    <property type="match status" value="1"/>
</dbReference>
<dbReference type="InterPro" id="IPR027417">
    <property type="entry name" value="P-loop_NTPase"/>
</dbReference>
<dbReference type="PROSITE" id="PS00211">
    <property type="entry name" value="ABC_TRANSPORTER_1"/>
    <property type="match status" value="1"/>
</dbReference>
<name>H8FR40_MAGML</name>
<dbReference type="InterPro" id="IPR036640">
    <property type="entry name" value="ABC1_TM_sf"/>
</dbReference>
<evidence type="ECO:0000256" key="1">
    <source>
        <dbReference type="ARBA" id="ARBA00004651"/>
    </source>
</evidence>
<sequence length="559" mass="58806">MRVLARLLLLYRPVWGWLALAAFLALLTLLAQTGLMALSGWFIAAMALAGVAGTSLNYFTPSALIRAAAIVRTAGRYGERLVGHEATFRLIARLRVWLYRRLELLPLVLRGEHDGADLAQRLRGDLDRLETVFLRLAAPLAVALAGGGLGVAWMGRFDPSLALTEAVLLLAAGVAVPVVVARVAARRGVRQVRLLTALSGASVEAVQGLPELLVFGADRRHRARIEALSSDLIAEQIGLGRMVALSQAAGLLCGHLALWAAVVLTVPLLADGRLGGPNLAMLALLALALFEAVAPLPAAFLALGGVIESARRVFALADAVPPPSVAIQESQPLPERCDLSLRGIGYSWGPGRTRLFDGFDFDLPQGGKVALIGPSGSGKSTLVLLLTGLVQPDAGTILLGGRPIAALDDETRRRCFAVAPQGCGLFSGTLRNTLRLADPQAEDAALWRSLSLVGLADFVAALPEGLDTWIGSAGLTLSGGQARRLAVARALLRPAPVLILDEPGEGLDLAAEQALLDAVIDGLEGRSLLLITHRPAGLERMDAVVRFGDHRSKSTITGT</sequence>
<dbReference type="GO" id="GO:0005524">
    <property type="term" value="F:ATP binding"/>
    <property type="evidence" value="ECO:0007669"/>
    <property type="project" value="UniProtKB-KW"/>
</dbReference>
<feature type="domain" description="ABC transporter" evidence="8">
    <location>
        <begin position="339"/>
        <end position="559"/>
    </location>
</feature>
<feature type="transmembrane region" description="Helical" evidence="7">
    <location>
        <begin position="166"/>
        <end position="185"/>
    </location>
</feature>
<evidence type="ECO:0000256" key="2">
    <source>
        <dbReference type="ARBA" id="ARBA00022692"/>
    </source>
</evidence>
<keyword evidence="4 10" id="KW-0067">ATP-binding</keyword>